<protein>
    <recommendedName>
        <fullName evidence="1">AB hydrolase-1 domain-containing protein</fullName>
    </recommendedName>
</protein>
<evidence type="ECO:0000313" key="3">
    <source>
        <dbReference type="Proteomes" id="UP000009309"/>
    </source>
</evidence>
<dbReference type="InterPro" id="IPR000073">
    <property type="entry name" value="AB_hydrolase_1"/>
</dbReference>
<dbReference type="EMBL" id="CAIT01000006">
    <property type="protein sequence ID" value="CCH53369.1"/>
    <property type="molecule type" value="Genomic_DNA"/>
</dbReference>
<feature type="domain" description="AB hydrolase-1" evidence="1">
    <location>
        <begin position="9"/>
        <end position="220"/>
    </location>
</feature>
<accession>I2GHJ4</accession>
<dbReference type="SUPFAM" id="SSF53474">
    <property type="entry name" value="alpha/beta-Hydrolases"/>
    <property type="match status" value="1"/>
</dbReference>
<dbReference type="eggNOG" id="COG1073">
    <property type="taxonomic scope" value="Bacteria"/>
</dbReference>
<reference evidence="2 3" key="1">
    <citation type="journal article" date="2012" name="J. Bacteriol.">
        <title>Genome Sequence of the Filamentous Bacterium Fibrisoma limi BUZ 3T.</title>
        <authorList>
            <person name="Filippini M."/>
            <person name="Qi W."/>
            <person name="Jaenicke S."/>
            <person name="Goesmann A."/>
            <person name="Smits T.H."/>
            <person name="Bagheri H.C."/>
        </authorList>
    </citation>
    <scope>NUCLEOTIDE SEQUENCE [LARGE SCALE GENOMIC DNA]</scope>
    <source>
        <strain evidence="3">BUZ 3T</strain>
    </source>
</reference>
<sequence>MEANQKPTIVFVHGLWADGSSWNAVIEPLQDAGYTVVSVQNPTTSFDDDVTATRRALARIEGPVVLVGHSWGGFVITEAGNDPRVKALVYVAAFAPDAGESLIDLLSKVPQNALGSHFDVADGFIKLTFEGVQQSFAGDLSEPEQRLIFATQTPASETVFGAKNTIQAWKDRPSFYIVARQDGAIPPDLERMMASHIGAKTIEIDSSHVPMISQPEEVLDVILEAAEIE</sequence>
<dbReference type="InterPro" id="IPR029058">
    <property type="entry name" value="AB_hydrolase_fold"/>
</dbReference>
<keyword evidence="3" id="KW-1185">Reference proteome</keyword>
<dbReference type="Gene3D" id="3.40.50.1820">
    <property type="entry name" value="alpha/beta hydrolase"/>
    <property type="match status" value="1"/>
</dbReference>
<organism evidence="2 3">
    <name type="scientific">Fibrisoma limi BUZ 3</name>
    <dbReference type="NCBI Taxonomy" id="1185876"/>
    <lineage>
        <taxon>Bacteria</taxon>
        <taxon>Pseudomonadati</taxon>
        <taxon>Bacteroidota</taxon>
        <taxon>Cytophagia</taxon>
        <taxon>Cytophagales</taxon>
        <taxon>Spirosomataceae</taxon>
        <taxon>Fibrisoma</taxon>
    </lineage>
</organism>
<dbReference type="InterPro" id="IPR052897">
    <property type="entry name" value="Sec-Metab_Biosynth_Hydrolase"/>
</dbReference>
<dbReference type="PANTHER" id="PTHR37017">
    <property type="entry name" value="AB HYDROLASE-1 DOMAIN-CONTAINING PROTEIN-RELATED"/>
    <property type="match status" value="1"/>
</dbReference>
<dbReference type="OrthoDB" id="9112061at2"/>
<dbReference type="STRING" id="1185876.BN8_02461"/>
<dbReference type="Pfam" id="PF12697">
    <property type="entry name" value="Abhydrolase_6"/>
    <property type="match status" value="1"/>
</dbReference>
<dbReference type="AlphaFoldDB" id="I2GHJ4"/>
<dbReference type="Proteomes" id="UP000009309">
    <property type="component" value="Unassembled WGS sequence"/>
</dbReference>
<evidence type="ECO:0000259" key="1">
    <source>
        <dbReference type="Pfam" id="PF12697"/>
    </source>
</evidence>
<name>I2GHJ4_9BACT</name>
<comment type="caution">
    <text evidence="2">The sequence shown here is derived from an EMBL/GenBank/DDBJ whole genome shotgun (WGS) entry which is preliminary data.</text>
</comment>
<proteinExistence type="predicted"/>
<evidence type="ECO:0000313" key="2">
    <source>
        <dbReference type="EMBL" id="CCH53369.1"/>
    </source>
</evidence>
<dbReference type="PANTHER" id="PTHR37017:SF11">
    <property type="entry name" value="ESTERASE_LIPASE_THIOESTERASE DOMAIN-CONTAINING PROTEIN"/>
    <property type="match status" value="1"/>
</dbReference>
<gene>
    <name evidence="2" type="ORF">BN8_02461</name>
</gene>
<dbReference type="RefSeq" id="WP_009281951.1">
    <property type="nucleotide sequence ID" value="NZ_CAIT01000006.1"/>
</dbReference>